<name>A0AA39VXU7_ACESA</name>
<feature type="region of interest" description="Disordered" evidence="1">
    <location>
        <begin position="1"/>
        <end position="61"/>
    </location>
</feature>
<organism evidence="2 3">
    <name type="scientific">Acer saccharum</name>
    <name type="common">Sugar maple</name>
    <dbReference type="NCBI Taxonomy" id="4024"/>
    <lineage>
        <taxon>Eukaryota</taxon>
        <taxon>Viridiplantae</taxon>
        <taxon>Streptophyta</taxon>
        <taxon>Embryophyta</taxon>
        <taxon>Tracheophyta</taxon>
        <taxon>Spermatophyta</taxon>
        <taxon>Magnoliopsida</taxon>
        <taxon>eudicotyledons</taxon>
        <taxon>Gunneridae</taxon>
        <taxon>Pentapetalae</taxon>
        <taxon>rosids</taxon>
        <taxon>malvids</taxon>
        <taxon>Sapindales</taxon>
        <taxon>Sapindaceae</taxon>
        <taxon>Hippocastanoideae</taxon>
        <taxon>Acereae</taxon>
        <taxon>Acer</taxon>
    </lineage>
</organism>
<evidence type="ECO:0000313" key="3">
    <source>
        <dbReference type="Proteomes" id="UP001168877"/>
    </source>
</evidence>
<reference evidence="2" key="2">
    <citation type="submission" date="2023-06" db="EMBL/GenBank/DDBJ databases">
        <authorList>
            <person name="Swenson N.G."/>
            <person name="Wegrzyn J.L."/>
            <person name="Mcevoy S.L."/>
        </authorList>
    </citation>
    <scope>NUCLEOTIDE SEQUENCE</scope>
    <source>
        <strain evidence="2">NS2018</strain>
        <tissue evidence="2">Leaf</tissue>
    </source>
</reference>
<keyword evidence="3" id="KW-1185">Reference proteome</keyword>
<gene>
    <name evidence="2" type="ORF">LWI29_013271</name>
</gene>
<feature type="compositionally biased region" description="Basic and acidic residues" evidence="1">
    <location>
        <begin position="1"/>
        <end position="21"/>
    </location>
</feature>
<proteinExistence type="predicted"/>
<dbReference type="AlphaFoldDB" id="A0AA39VXU7"/>
<sequence length="289" mass="32237">MVDLRNKRSEADNQVSDKEGTTVEVFSRQGSENKGQRDDFRPKAEHKQIREAKNNPSKKHRGKCIISAVKIHPMITRGLKCNTNIGYEAKSRRVIWNLEKEISKVIEKGVARGIEHEARARGFEEEIAAARRRLALLSPSLPFAIVAERDCAIARRYHRLLNPPLPLSAASPALFDAVFSFHAFDFAIACQRCAASRLHRPSTLAVFLLSATHLLEIHTPTLPIFNIEQKISAEISGKVRATSSCRVVATSSCPEMNRIEVALLLPRQSDRLQSMMQKGNGGLGKKDQP</sequence>
<accession>A0AA39VXU7</accession>
<protein>
    <submittedName>
        <fullName evidence="2">Uncharacterized protein</fullName>
    </submittedName>
</protein>
<evidence type="ECO:0000256" key="1">
    <source>
        <dbReference type="SAM" id="MobiDB-lite"/>
    </source>
</evidence>
<comment type="caution">
    <text evidence="2">The sequence shown here is derived from an EMBL/GenBank/DDBJ whole genome shotgun (WGS) entry which is preliminary data.</text>
</comment>
<dbReference type="EMBL" id="JAUESC010000004">
    <property type="protein sequence ID" value="KAK0596155.1"/>
    <property type="molecule type" value="Genomic_DNA"/>
</dbReference>
<feature type="compositionally biased region" description="Basic and acidic residues" evidence="1">
    <location>
        <begin position="34"/>
        <end position="53"/>
    </location>
</feature>
<evidence type="ECO:0000313" key="2">
    <source>
        <dbReference type="EMBL" id="KAK0596155.1"/>
    </source>
</evidence>
<dbReference type="Proteomes" id="UP001168877">
    <property type="component" value="Unassembled WGS sequence"/>
</dbReference>
<reference evidence="2" key="1">
    <citation type="journal article" date="2022" name="Plant J.">
        <title>Strategies of tolerance reflected in two North American maple genomes.</title>
        <authorList>
            <person name="McEvoy S.L."/>
            <person name="Sezen U.U."/>
            <person name="Trouern-Trend A."/>
            <person name="McMahon S.M."/>
            <person name="Schaberg P.G."/>
            <person name="Yang J."/>
            <person name="Wegrzyn J.L."/>
            <person name="Swenson N.G."/>
        </authorList>
    </citation>
    <scope>NUCLEOTIDE SEQUENCE</scope>
    <source>
        <strain evidence="2">NS2018</strain>
    </source>
</reference>